<dbReference type="AlphaFoldDB" id="A0A7U6JK55"/>
<keyword evidence="2" id="KW-1185">Reference proteome</keyword>
<evidence type="ECO:0008006" key="3">
    <source>
        <dbReference type="Google" id="ProtNLM"/>
    </source>
</evidence>
<dbReference type="EMBL" id="AP012273">
    <property type="protein sequence ID" value="BAO45265.1"/>
    <property type="molecule type" value="Genomic_DNA"/>
</dbReference>
<proteinExistence type="predicted"/>
<accession>A0A7U6JK55</accession>
<evidence type="ECO:0000313" key="2">
    <source>
        <dbReference type="Proteomes" id="UP000031631"/>
    </source>
</evidence>
<dbReference type="Proteomes" id="UP000031631">
    <property type="component" value="Chromosome"/>
</dbReference>
<evidence type="ECO:0000313" key="1">
    <source>
        <dbReference type="EMBL" id="BAO45265.1"/>
    </source>
</evidence>
<dbReference type="PROSITE" id="PS51257">
    <property type="entry name" value="PROKAR_LIPOPROTEIN"/>
    <property type="match status" value="1"/>
</dbReference>
<dbReference type="OrthoDB" id="7059249at2"/>
<name>A0A7U6JK55_9GAMM</name>
<dbReference type="RefSeq" id="WP_041068698.1">
    <property type="nucleotide sequence ID" value="NZ_AP012273.1"/>
</dbReference>
<reference evidence="1 2" key="1">
    <citation type="journal article" date="2014" name="PLoS ONE">
        <title>Physiological and genomic features of a novel sulfur-oxidizing gammaproteobacterium belonging to a previously uncultivated symbiotic lineage isolated from a hydrothermal vent.</title>
        <authorList>
            <person name="Nunoura T."/>
            <person name="Takaki Y."/>
            <person name="Kazama H."/>
            <person name="Kakuta J."/>
            <person name="Shimamura S."/>
            <person name="Makita H."/>
            <person name="Hirai M."/>
            <person name="Miyazaki M."/>
            <person name="Takai K."/>
        </authorList>
    </citation>
    <scope>NUCLEOTIDE SEQUENCE [LARGE SCALE GENOMIC DNA]</scope>
    <source>
        <strain evidence="1 2">Hiromi1</strain>
    </source>
</reference>
<dbReference type="Gene3D" id="3.40.50.10610">
    <property type="entry name" value="ABC-type transport auxiliary lipoprotein component"/>
    <property type="match status" value="1"/>
</dbReference>
<organism evidence="1 2">
    <name type="scientific">Thiolapillus brandeum</name>
    <dbReference type="NCBI Taxonomy" id="1076588"/>
    <lineage>
        <taxon>Bacteria</taxon>
        <taxon>Pseudomonadati</taxon>
        <taxon>Pseudomonadota</taxon>
        <taxon>Gammaproteobacteria</taxon>
        <taxon>Chromatiales</taxon>
        <taxon>Sedimenticolaceae</taxon>
        <taxon>Thiolapillus</taxon>
    </lineage>
</organism>
<protein>
    <recommendedName>
        <fullName evidence="3">DUF4136 domain-containing protein</fullName>
    </recommendedName>
</protein>
<gene>
    <name evidence="1" type="ORF">TBH_C2355</name>
</gene>
<sequence>MRKIYTGGCLLLVLLLLQACSSTKLVTRWSDPAWKGEKLHKVLVIGLFKDDLMRRHFEDEFITELIARGRQAEASYVFMPDLQKYKDENQLKAVVDKAGADAVLITSLKDVEDRKTYVAPRMEYAPAMGGVYGYYGYYMQTMTPVYTPGYTRSDKVVQLETRVFTVKDRKMIWAGVTESFNPSSSGNVIRELAATVVADMKKSGFIP</sequence>
<dbReference type="KEGG" id="tbn:TBH_C2355"/>